<reference evidence="3" key="1">
    <citation type="submission" date="2022-12" db="EMBL/GenBank/DDBJ databases">
        <title>Chromosome-level genome assembly of the bean flower thrips Megalurothrips usitatus.</title>
        <authorList>
            <person name="Ma L."/>
            <person name="Liu Q."/>
            <person name="Li H."/>
            <person name="Cai W."/>
        </authorList>
    </citation>
    <scope>NUCLEOTIDE SEQUENCE</scope>
    <source>
        <strain evidence="3">Cailab_2022a</strain>
    </source>
</reference>
<dbReference type="Pfam" id="PF03372">
    <property type="entry name" value="Exo_endo_phos"/>
    <property type="match status" value="1"/>
</dbReference>
<evidence type="ECO:0000313" key="3">
    <source>
        <dbReference type="EMBL" id="KAJ1528855.1"/>
    </source>
</evidence>
<gene>
    <name evidence="3" type="ORF">ONE63_007227</name>
</gene>
<feature type="compositionally biased region" description="Low complexity" evidence="1">
    <location>
        <begin position="21"/>
        <end position="30"/>
    </location>
</feature>
<dbReference type="PROSITE" id="PS50878">
    <property type="entry name" value="RT_POL"/>
    <property type="match status" value="1"/>
</dbReference>
<feature type="region of interest" description="Disordered" evidence="1">
    <location>
        <begin position="21"/>
        <end position="66"/>
    </location>
</feature>
<dbReference type="SUPFAM" id="SSF56219">
    <property type="entry name" value="DNase I-like"/>
    <property type="match status" value="1"/>
</dbReference>
<dbReference type="Pfam" id="PF13966">
    <property type="entry name" value="zf-RVT"/>
    <property type="match status" value="1"/>
</dbReference>
<evidence type="ECO:0000313" key="4">
    <source>
        <dbReference type="Proteomes" id="UP001075354"/>
    </source>
</evidence>
<dbReference type="InterPro" id="IPR005135">
    <property type="entry name" value="Endo/exonuclease/phosphatase"/>
</dbReference>
<dbReference type="Proteomes" id="UP001075354">
    <property type="component" value="Chromosome 4"/>
</dbReference>
<dbReference type="InterPro" id="IPR026960">
    <property type="entry name" value="RVT-Znf"/>
</dbReference>
<dbReference type="EMBL" id="JAPTSV010000004">
    <property type="protein sequence ID" value="KAJ1528855.1"/>
    <property type="molecule type" value="Genomic_DNA"/>
</dbReference>
<dbReference type="PANTHER" id="PTHR19446">
    <property type="entry name" value="REVERSE TRANSCRIPTASES"/>
    <property type="match status" value="1"/>
</dbReference>
<keyword evidence="4" id="KW-1185">Reference proteome</keyword>
<evidence type="ECO:0000256" key="1">
    <source>
        <dbReference type="SAM" id="MobiDB-lite"/>
    </source>
</evidence>
<accession>A0AAV7XVG4</accession>
<dbReference type="Gene3D" id="3.60.10.10">
    <property type="entry name" value="Endonuclease/exonuclease/phosphatase"/>
    <property type="match status" value="1"/>
</dbReference>
<dbReference type="Pfam" id="PF00078">
    <property type="entry name" value="RVT_1"/>
    <property type="match status" value="1"/>
</dbReference>
<feature type="region of interest" description="Disordered" evidence="1">
    <location>
        <begin position="304"/>
        <end position="362"/>
    </location>
</feature>
<protein>
    <recommendedName>
        <fullName evidence="2">Reverse transcriptase domain-containing protein</fullName>
    </recommendedName>
</protein>
<comment type="caution">
    <text evidence="3">The sequence shown here is derived from an EMBL/GenBank/DDBJ whole genome shotgun (WGS) entry which is preliminary data.</text>
</comment>
<dbReference type="CDD" id="cd01650">
    <property type="entry name" value="RT_nLTR_like"/>
    <property type="match status" value="1"/>
</dbReference>
<dbReference type="InterPro" id="IPR036691">
    <property type="entry name" value="Endo/exonu/phosph_ase_sf"/>
</dbReference>
<dbReference type="GO" id="GO:0003824">
    <property type="term" value="F:catalytic activity"/>
    <property type="evidence" value="ECO:0007669"/>
    <property type="project" value="InterPro"/>
</dbReference>
<feature type="compositionally biased region" description="Basic and acidic residues" evidence="1">
    <location>
        <begin position="398"/>
        <end position="422"/>
    </location>
</feature>
<dbReference type="InterPro" id="IPR000477">
    <property type="entry name" value="RT_dom"/>
</dbReference>
<sequence length="1760" mass="203137">MLHTTSNSRYNTTTADYASSLKKNLNPSSNQTRIIHPNSKEPSLQSQGRPEANITSNFSTGTSTMTVDYRPSRKNAIVLENTQKINQDICLRAVADKIGGRNIHYVNRLSGGRLCLYLTNITLVDKMCEEGGIVIGSEFIPTRRYVSEAKKIVISNCPPELSDDQVKQLLEPYGRVVSNPTRLRVSTTHEDLKHIKTWRRTVYMMLPENDQTPLLPSRMTVTIDDVRSTIYIERDEVLCNFCLVPGHSEERCKKKQHQEENYHTLHPPLSHRLFVHSNQNKDQSRSPRNLVLNQPDMMPVFSAQPSTQQQLDSLERPDEEETASSIKQTTMKITEKLLQLSTSEEQRNEKENEPCNTSNISQDSIEEEIISSDWHNFGSANSSINDGSRTSTSQKRVHSPDKPTPREKVPKPSNEQENRELSEAESDDSLVFQNSSQSKTESKKKEIEAICKQITFDPEKVTKLQFKYFLNECKGKQNSKAVALKYSINVPELLEKLTEAIFKTNNFNFQRRLQLMLSLASLNTKGLVSHHKQLCLHEFLKINKISIIFLQETNLKSDDVMAYPHPLHYYINPPTQQQSGVAIAIESKLHDEVTVLSHLTQIPGYLQSLHIKIQSQEYHLVNVYIPHQNQLANQLINEIDLYLTQISEDSQIILGGDWNVTLSQSDRRNCIELRTDLANSLQLLIRKHSFTDAWRQLNPDKMQFTFKALHQNHPMARLDRIYIKKRNMNSIIDSKIIPSFSDHSGLTITLTSSEEEKHIPPYWKFDVKLLKSKDYSNIIINIISHFEEKSQNANHNIINIWDSMKEEIKFASQRFTKKLHEEERENLSSLLAQLSYINSKQQMSRKEEEILMSTEKEISDLYRQNANMKKTIIETDLHSEANMQSKFFLNLARQAKKSAAISNLQINGVVTNDKNQIFTYIQQHYKKSFSQENLEPINPDSPIYQDLPSLSHQDRDYCDTPLTEEEILESIKKAQLNRAPGLDGIPIEFYKFFWDQIKIIFLKVVQNFHQTGELPASMKKIVISPIPKKGDRLQIKNWRQIALINTDYKVISRAYSKKISSVISTLLSSDQSYCVPGRTIFDNIHLIRNIIRHSNQTNSALAIYSLDQSEAFNRVSHQYIFHLLQVNGFGPQICQAISSLLKNTKAFIKIGSSLLPPFVIQKGFRQGDPIAGLLYIISIEPFLRRSMQIKGYEISKTNIVVKSTAFADDITFFISKEEDYVKIKEEFDIYSNESGGQLNYQKSSILYCGEWKTRNTCPIETQLKTEGDKFLGVYLGNTQEWEDQNWQILAQKITATLNKWSQFVKLTSFRGRKIICNQLAGSVLIHILNVLNPPDTFIKDVEKSMVNFVWQGKHWLHPNLLFKPPEKGGQGLMNVQAKINTLRLSLIYKIQEKSNNPSISLMLHQYNLSLCRNLPPSLFFCQEKEDHHFLNLETFYLSLAKAWHNLDTSPIYSKIPIQILKYLPLQGSKIIKEEKLRIIPDWKNAGFNNLSDLMDNNCNWKILNLQHLPITQRRRLSYNYIQIKNYINNIKTEDPEEPSFQEIRFQFETTQHPKIFPTSKKQLYISSLEAITPTNIRIAVKSAFTTKKINWSSFYSPPTAKKDSDIPWRLLHNILVTPRKLKNWNIIASSKCPWCNKEGDALHMFFLCNTNYDIWKYVAQKINMINESTSKLSLDEALVGFPPTTDQARLANFLLSLAKSTIYKTYMNFIKEDQPNKPNYLLIFKNRLNYRLALEKRKASITKTEENFNRIFSISNALSV</sequence>
<name>A0AAV7XVG4_9NEOP</name>
<feature type="region of interest" description="Disordered" evidence="1">
    <location>
        <begin position="376"/>
        <end position="438"/>
    </location>
</feature>
<feature type="compositionally biased region" description="Polar residues" evidence="1">
    <location>
        <begin position="323"/>
        <end position="332"/>
    </location>
</feature>
<dbReference type="CDD" id="cd09076">
    <property type="entry name" value="L1-EN"/>
    <property type="match status" value="1"/>
</dbReference>
<proteinExistence type="predicted"/>
<feature type="compositionally biased region" description="Polar residues" evidence="1">
    <location>
        <begin position="378"/>
        <end position="394"/>
    </location>
</feature>
<organism evidence="3 4">
    <name type="scientific">Megalurothrips usitatus</name>
    <name type="common">bean blossom thrips</name>
    <dbReference type="NCBI Taxonomy" id="439358"/>
    <lineage>
        <taxon>Eukaryota</taxon>
        <taxon>Metazoa</taxon>
        <taxon>Ecdysozoa</taxon>
        <taxon>Arthropoda</taxon>
        <taxon>Hexapoda</taxon>
        <taxon>Insecta</taxon>
        <taxon>Pterygota</taxon>
        <taxon>Neoptera</taxon>
        <taxon>Paraneoptera</taxon>
        <taxon>Thysanoptera</taxon>
        <taxon>Terebrantia</taxon>
        <taxon>Thripoidea</taxon>
        <taxon>Thripidae</taxon>
        <taxon>Megalurothrips</taxon>
    </lineage>
</organism>
<feature type="compositionally biased region" description="Polar residues" evidence="1">
    <location>
        <begin position="40"/>
        <end position="66"/>
    </location>
</feature>
<evidence type="ECO:0000259" key="2">
    <source>
        <dbReference type="PROSITE" id="PS50878"/>
    </source>
</evidence>
<feature type="domain" description="Reverse transcriptase" evidence="2">
    <location>
        <begin position="1007"/>
        <end position="1275"/>
    </location>
</feature>
<feature type="compositionally biased region" description="Basic and acidic residues" evidence="1">
    <location>
        <begin position="344"/>
        <end position="353"/>
    </location>
</feature>